<dbReference type="PANTHER" id="PTHR12133">
    <property type="entry name" value="TRNA (ADENINE(58)-N(1))-METHYLTRANSFERASE"/>
    <property type="match status" value="1"/>
</dbReference>
<dbReference type="InterPro" id="IPR029063">
    <property type="entry name" value="SAM-dependent_MTases_sf"/>
</dbReference>
<dbReference type="EMBL" id="JALNTZ010000655">
    <property type="protein sequence ID" value="KAJ3632109.1"/>
    <property type="molecule type" value="Genomic_DNA"/>
</dbReference>
<evidence type="ECO:0000259" key="10">
    <source>
        <dbReference type="Pfam" id="PF08704"/>
    </source>
</evidence>
<gene>
    <name evidence="11" type="ORF">Zmor_022090</name>
</gene>
<feature type="binding site" evidence="9">
    <location>
        <position position="162"/>
    </location>
    <ligand>
        <name>S-adenosyl-L-methionine</name>
        <dbReference type="ChEBI" id="CHEBI:59789"/>
    </ligand>
</feature>
<dbReference type="GO" id="GO:0005634">
    <property type="term" value="C:nucleus"/>
    <property type="evidence" value="ECO:0007669"/>
    <property type="project" value="UniProtKB-SubCell"/>
</dbReference>
<dbReference type="PANTHER" id="PTHR12133:SF2">
    <property type="entry name" value="TRNA (ADENINE(58)-N(1))-METHYLTRANSFERASE CATALYTIC SUBUNIT TRMT61A"/>
    <property type="match status" value="1"/>
</dbReference>
<dbReference type="SUPFAM" id="SSF53335">
    <property type="entry name" value="S-adenosyl-L-methionine-dependent methyltransferases"/>
    <property type="match status" value="1"/>
</dbReference>
<dbReference type="GO" id="GO:0031515">
    <property type="term" value="C:tRNA (m1A) methyltransferase complex"/>
    <property type="evidence" value="ECO:0007669"/>
    <property type="project" value="UniProtKB-UniRule"/>
</dbReference>
<feature type="domain" description="tRNA (adenine(58)-N(1))-methyltransferase catalytic subunit TRM61 C-terminal" evidence="10">
    <location>
        <begin position="67"/>
        <end position="261"/>
    </location>
</feature>
<dbReference type="InterPro" id="IPR049470">
    <property type="entry name" value="TRM61_C"/>
</dbReference>
<protein>
    <recommendedName>
        <fullName evidence="8">tRNA (adenine(58)-N(1))-methyltransferase catalytic subunit TRMT61A</fullName>
        <ecNumber evidence="8">2.1.1.220</ecNumber>
    </recommendedName>
</protein>
<feature type="binding site" evidence="9">
    <location>
        <position position="182"/>
    </location>
    <ligand>
        <name>S-adenosyl-L-methionine</name>
        <dbReference type="ChEBI" id="CHEBI:59789"/>
    </ligand>
</feature>
<evidence type="ECO:0000256" key="8">
    <source>
        <dbReference type="PIRNR" id="PIRNR017269"/>
    </source>
</evidence>
<name>A0AA38M017_9CUCU</name>
<evidence type="ECO:0000256" key="9">
    <source>
        <dbReference type="PIRSR" id="PIRSR017269-1"/>
    </source>
</evidence>
<dbReference type="PIRSF" id="PIRSF017269">
    <property type="entry name" value="GCD14"/>
    <property type="match status" value="1"/>
</dbReference>
<comment type="function">
    <text evidence="8">Catalytic subunit of tRNA (adenine-N(1)-)-methyltransferase, which catalyzes the formation of N(1)-methyladenine at position 58 (m1A58) in initiator methionyl-tRNA.</text>
</comment>
<evidence type="ECO:0000256" key="5">
    <source>
        <dbReference type="ARBA" id="ARBA00022694"/>
    </source>
</evidence>
<evidence type="ECO:0000256" key="7">
    <source>
        <dbReference type="ARBA" id="ARBA00048481"/>
    </source>
</evidence>
<dbReference type="EC" id="2.1.1.220" evidence="8"/>
<dbReference type="AlphaFoldDB" id="A0AA38M017"/>
<comment type="caution">
    <text evidence="11">The sequence shown here is derived from an EMBL/GenBank/DDBJ whole genome shotgun (WGS) entry which is preliminary data.</text>
</comment>
<evidence type="ECO:0000256" key="4">
    <source>
        <dbReference type="ARBA" id="ARBA00022691"/>
    </source>
</evidence>
<comment type="catalytic activity">
    <reaction evidence="7">
        <text>an adenosine in mRNA + S-adenosyl-L-methionine = an N(1)-methyladenosine in mRNA + S-adenosyl-L-homocysteine + H(+)</text>
        <dbReference type="Rhea" id="RHEA:55392"/>
        <dbReference type="Rhea" id="RHEA-COMP:12414"/>
        <dbReference type="Rhea" id="RHEA-COMP:12415"/>
        <dbReference type="ChEBI" id="CHEBI:15378"/>
        <dbReference type="ChEBI" id="CHEBI:57856"/>
        <dbReference type="ChEBI" id="CHEBI:59789"/>
        <dbReference type="ChEBI" id="CHEBI:74411"/>
        <dbReference type="ChEBI" id="CHEBI:74491"/>
    </reaction>
</comment>
<evidence type="ECO:0000313" key="11">
    <source>
        <dbReference type="EMBL" id="KAJ3632109.1"/>
    </source>
</evidence>
<dbReference type="Gene3D" id="3.40.50.150">
    <property type="entry name" value="Vaccinia Virus protein VP39"/>
    <property type="match status" value="1"/>
</dbReference>
<dbReference type="Gene3D" id="3.10.330.20">
    <property type="match status" value="1"/>
</dbReference>
<evidence type="ECO:0000256" key="1">
    <source>
        <dbReference type="ARBA" id="ARBA00004123"/>
    </source>
</evidence>
<sequence>MSFVQYHKFVREDDIAILFMGMKRMYPIKVSTDGVTHASKGNFYHNNIIGKPYGTRIETGKGSSAIVLYPTPELWTLCLPHRTQIIYTTDTSMICMYLDLQPGNVVIEAGTGSGSISHAFARVIMPHGHLYTFDFHQPRVDLAREEFFAHGLAELVSCQHRDVVAEGFGQDLLEKADAVFLDLPTPWLAIEHVIGVFRKSGGRFCGFSPCVEQVQKTCEALKKFGFTDLYTCETLERKFRVAQHEIRVFEFDSCENENMEEMSFSLSHTGFLTFAQFWPEKLPSS</sequence>
<keyword evidence="4 8" id="KW-0949">S-adenosyl-L-methionine</keyword>
<keyword evidence="5 8" id="KW-0819">tRNA processing</keyword>
<keyword evidence="12" id="KW-1185">Reference proteome</keyword>
<dbReference type="Proteomes" id="UP001168821">
    <property type="component" value="Unassembled WGS sequence"/>
</dbReference>
<organism evidence="11 12">
    <name type="scientific">Zophobas morio</name>
    <dbReference type="NCBI Taxonomy" id="2755281"/>
    <lineage>
        <taxon>Eukaryota</taxon>
        <taxon>Metazoa</taxon>
        <taxon>Ecdysozoa</taxon>
        <taxon>Arthropoda</taxon>
        <taxon>Hexapoda</taxon>
        <taxon>Insecta</taxon>
        <taxon>Pterygota</taxon>
        <taxon>Neoptera</taxon>
        <taxon>Endopterygota</taxon>
        <taxon>Coleoptera</taxon>
        <taxon>Polyphaga</taxon>
        <taxon>Cucujiformia</taxon>
        <taxon>Tenebrionidae</taxon>
        <taxon>Zophobas</taxon>
    </lineage>
</organism>
<reference evidence="11" key="1">
    <citation type="journal article" date="2023" name="G3 (Bethesda)">
        <title>Whole genome assemblies of Zophobas morio and Tenebrio molitor.</title>
        <authorList>
            <person name="Kaur S."/>
            <person name="Stinson S.A."/>
            <person name="diCenzo G.C."/>
        </authorList>
    </citation>
    <scope>NUCLEOTIDE SEQUENCE</scope>
    <source>
        <strain evidence="11">QUZm001</strain>
    </source>
</reference>
<dbReference type="InterPro" id="IPR014816">
    <property type="entry name" value="tRNA_MeTrfase_Gcd14"/>
</dbReference>
<comment type="similarity">
    <text evidence="8">Belongs to the class I-like SAM-binding methyltransferase superfamily. TRM61 family.</text>
</comment>
<comment type="catalytic activity">
    <reaction evidence="8">
        <text>adenosine(58) in tRNA + S-adenosyl-L-methionine = N(1)-methyladenosine(58) in tRNA + S-adenosyl-L-homocysteine + H(+)</text>
        <dbReference type="Rhea" id="RHEA:43152"/>
        <dbReference type="Rhea" id="RHEA-COMP:10365"/>
        <dbReference type="Rhea" id="RHEA-COMP:10366"/>
        <dbReference type="ChEBI" id="CHEBI:15378"/>
        <dbReference type="ChEBI" id="CHEBI:57856"/>
        <dbReference type="ChEBI" id="CHEBI:59789"/>
        <dbReference type="ChEBI" id="CHEBI:74411"/>
        <dbReference type="ChEBI" id="CHEBI:74491"/>
        <dbReference type="EC" id="2.1.1.220"/>
    </reaction>
</comment>
<keyword evidence="3 8" id="KW-0808">Transferase</keyword>
<comment type="subcellular location">
    <subcellularLocation>
        <location evidence="1 8">Nucleus</location>
    </subcellularLocation>
</comment>
<evidence type="ECO:0000313" key="12">
    <source>
        <dbReference type="Proteomes" id="UP001168821"/>
    </source>
</evidence>
<proteinExistence type="inferred from homology"/>
<evidence type="ECO:0000256" key="3">
    <source>
        <dbReference type="ARBA" id="ARBA00022679"/>
    </source>
</evidence>
<evidence type="ECO:0000256" key="6">
    <source>
        <dbReference type="ARBA" id="ARBA00023242"/>
    </source>
</evidence>
<dbReference type="Pfam" id="PF08704">
    <property type="entry name" value="GCD14"/>
    <property type="match status" value="1"/>
</dbReference>
<keyword evidence="2 8" id="KW-0489">Methyltransferase</keyword>
<dbReference type="GO" id="GO:0160107">
    <property type="term" value="F:tRNA (adenine(58)-N1)-methyltransferase activity"/>
    <property type="evidence" value="ECO:0007669"/>
    <property type="project" value="UniProtKB-EC"/>
</dbReference>
<dbReference type="PROSITE" id="PS51620">
    <property type="entry name" value="SAM_TRM61"/>
    <property type="match status" value="1"/>
</dbReference>
<evidence type="ECO:0000256" key="2">
    <source>
        <dbReference type="ARBA" id="ARBA00022603"/>
    </source>
</evidence>
<dbReference type="GO" id="GO:0030488">
    <property type="term" value="P:tRNA methylation"/>
    <property type="evidence" value="ECO:0007669"/>
    <property type="project" value="InterPro"/>
</dbReference>
<accession>A0AA38M017</accession>
<keyword evidence="6 8" id="KW-0539">Nucleus</keyword>
<feature type="binding site" evidence="9">
    <location>
        <position position="134"/>
    </location>
    <ligand>
        <name>S-adenosyl-L-methionine</name>
        <dbReference type="ChEBI" id="CHEBI:59789"/>
    </ligand>
</feature>